<proteinExistence type="predicted"/>
<keyword evidence="1" id="KW-0472">Membrane</keyword>
<reference evidence="2" key="1">
    <citation type="submission" date="2021-02" db="EMBL/GenBank/DDBJ databases">
        <authorList>
            <person name="Nowell W R."/>
        </authorList>
    </citation>
    <scope>NUCLEOTIDE SEQUENCE</scope>
</reference>
<accession>A0A815AU42</accession>
<dbReference type="AlphaFoldDB" id="A0A815AU42"/>
<keyword evidence="1" id="KW-1133">Transmembrane helix</keyword>
<evidence type="ECO:0000313" key="2">
    <source>
        <dbReference type="EMBL" id="CAF1260210.1"/>
    </source>
</evidence>
<gene>
    <name evidence="2" type="ORF">CJN711_LOCUS14944</name>
</gene>
<name>A0A815AU42_9BILA</name>
<dbReference type="EMBL" id="CAJNOV010006800">
    <property type="protein sequence ID" value="CAF1260210.1"/>
    <property type="molecule type" value="Genomic_DNA"/>
</dbReference>
<protein>
    <submittedName>
        <fullName evidence="2">Uncharacterized protein</fullName>
    </submittedName>
</protein>
<comment type="caution">
    <text evidence="2">The sequence shown here is derived from an EMBL/GenBank/DDBJ whole genome shotgun (WGS) entry which is preliminary data.</text>
</comment>
<keyword evidence="1" id="KW-0812">Transmembrane</keyword>
<dbReference type="Proteomes" id="UP000663855">
    <property type="component" value="Unassembled WGS sequence"/>
</dbReference>
<sequence length="247" mass="26942">MASSRQRQRPMSISTVNLDVDDVTALHREEHIPSHNFGDQTPTEPNNTRSRRLLILFIVVFIIITLISLAGFIMAIYALVLSTSERASSISTTTTVGSASATTASPQCSSSPVTYFQYTTITPPQCLNYTLNTDATRNIGYTSSINNCDNTVPFSNTTSVWIRFQAPAGTLLASSPVPPNYCGTVVTGWYAGQYPSPVFTTATSIVCFYYATNTCSSCASISVTSCLNFYVYLLPQPPSCNYRYCTL</sequence>
<feature type="transmembrane region" description="Helical" evidence="1">
    <location>
        <begin position="53"/>
        <end position="80"/>
    </location>
</feature>
<evidence type="ECO:0000256" key="1">
    <source>
        <dbReference type="SAM" id="Phobius"/>
    </source>
</evidence>
<organism evidence="2 3">
    <name type="scientific">Rotaria magnacalcarata</name>
    <dbReference type="NCBI Taxonomy" id="392030"/>
    <lineage>
        <taxon>Eukaryota</taxon>
        <taxon>Metazoa</taxon>
        <taxon>Spiralia</taxon>
        <taxon>Gnathifera</taxon>
        <taxon>Rotifera</taxon>
        <taxon>Eurotatoria</taxon>
        <taxon>Bdelloidea</taxon>
        <taxon>Philodinida</taxon>
        <taxon>Philodinidae</taxon>
        <taxon>Rotaria</taxon>
    </lineage>
</organism>
<evidence type="ECO:0000313" key="3">
    <source>
        <dbReference type="Proteomes" id="UP000663855"/>
    </source>
</evidence>